<dbReference type="PANTHER" id="PTHR39200">
    <property type="entry name" value="HYPOTHETICAL EXPORTED PROTEIN"/>
    <property type="match status" value="1"/>
</dbReference>
<dbReference type="InterPro" id="IPR021255">
    <property type="entry name" value="DUF2807"/>
</dbReference>
<evidence type="ECO:0000313" key="3">
    <source>
        <dbReference type="Proteomes" id="UP000011910"/>
    </source>
</evidence>
<protein>
    <recommendedName>
        <fullName evidence="1">Putative auto-transporter adhesin head GIN domain-containing protein</fullName>
    </recommendedName>
</protein>
<dbReference type="Gene3D" id="2.160.20.120">
    <property type="match status" value="1"/>
</dbReference>
<feature type="domain" description="Putative auto-transporter adhesin head GIN" evidence="1">
    <location>
        <begin position="22"/>
        <end position="213"/>
    </location>
</feature>
<dbReference type="PANTHER" id="PTHR39200:SF1">
    <property type="entry name" value="AUTO-TRANSPORTER ADHESIN HEAD GIN DOMAIN-CONTAINING PROTEIN-RELATED"/>
    <property type="match status" value="1"/>
</dbReference>
<proteinExistence type="predicted"/>
<keyword evidence="3" id="KW-1185">Reference proteome</keyword>
<dbReference type="Pfam" id="PF10988">
    <property type="entry name" value="DUF2807"/>
    <property type="match status" value="1"/>
</dbReference>
<dbReference type="eggNOG" id="COG3595">
    <property type="taxonomic scope" value="Bacteria"/>
</dbReference>
<name>M7N065_9BACT</name>
<gene>
    <name evidence="2" type="ORF">ADICEAN_02790</name>
</gene>
<sequence length="230" mass="24226">MLGLIGSLPTTAQERVTRSVANFTALKVMSGIDVYLSQSDSPSVKIAVDSEETLQDLVVEVDASNTLVLRLPANKQMRRWWGSQTNTRRVKAYVSFRQLTDIQVSGGSDLFGEGPLRFQRLRMAASGGSDIRMNLTADELEVTCSGGADAELQGRAGTFTARASGGSDLKAQELEAQVATVNVSGGSDGYIKVVRELTATASGGSDIVYWGSPAKVSSNASGGSEIKKGG</sequence>
<dbReference type="EMBL" id="AODQ01000074">
    <property type="protein sequence ID" value="EMR02083.1"/>
    <property type="molecule type" value="Genomic_DNA"/>
</dbReference>
<organism evidence="2 3">
    <name type="scientific">Cesiribacter andamanensis AMV16</name>
    <dbReference type="NCBI Taxonomy" id="1279009"/>
    <lineage>
        <taxon>Bacteria</taxon>
        <taxon>Pseudomonadati</taxon>
        <taxon>Bacteroidota</taxon>
        <taxon>Cytophagia</taxon>
        <taxon>Cytophagales</taxon>
        <taxon>Cesiribacteraceae</taxon>
        <taxon>Cesiribacter</taxon>
    </lineage>
</organism>
<accession>M7N065</accession>
<dbReference type="STRING" id="1279009.ADICEAN_02790"/>
<reference evidence="2 3" key="1">
    <citation type="journal article" date="2013" name="Genome Announc.">
        <title>Draft Genome Sequence of Cesiribacter andamanensis Strain AMV16T, Isolated from a Soil Sample from a Mud Volcano in the Andaman Islands, India.</title>
        <authorList>
            <person name="Shivaji S."/>
            <person name="Ara S."/>
            <person name="Begum Z."/>
            <person name="Srinivas T.N."/>
            <person name="Singh A."/>
            <person name="Kumar Pinnaka A."/>
        </authorList>
    </citation>
    <scope>NUCLEOTIDE SEQUENCE [LARGE SCALE GENOMIC DNA]</scope>
    <source>
        <strain evidence="2 3">AMV16</strain>
    </source>
</reference>
<dbReference type="PATRIC" id="fig|1279009.4.peg.2828"/>
<evidence type="ECO:0000313" key="2">
    <source>
        <dbReference type="EMBL" id="EMR02083.1"/>
    </source>
</evidence>
<dbReference type="AlphaFoldDB" id="M7N065"/>
<evidence type="ECO:0000259" key="1">
    <source>
        <dbReference type="Pfam" id="PF10988"/>
    </source>
</evidence>
<comment type="caution">
    <text evidence="2">The sequence shown here is derived from an EMBL/GenBank/DDBJ whole genome shotgun (WGS) entry which is preliminary data.</text>
</comment>
<dbReference type="Proteomes" id="UP000011910">
    <property type="component" value="Unassembled WGS sequence"/>
</dbReference>